<proteinExistence type="predicted"/>
<feature type="region of interest" description="Disordered" evidence="2">
    <location>
        <begin position="275"/>
        <end position="296"/>
    </location>
</feature>
<dbReference type="AlphaFoldDB" id="A0A2T1AIC2"/>
<gene>
    <name evidence="4" type="ORF">CLV89_104169</name>
</gene>
<keyword evidence="3" id="KW-0472">Membrane</keyword>
<evidence type="ECO:0000313" key="5">
    <source>
        <dbReference type="Proteomes" id="UP000237718"/>
    </source>
</evidence>
<comment type="caution">
    <text evidence="4">The sequence shown here is derived from an EMBL/GenBank/DDBJ whole genome shotgun (WGS) entry which is preliminary data.</text>
</comment>
<feature type="transmembrane region" description="Helical" evidence="3">
    <location>
        <begin position="218"/>
        <end position="243"/>
    </location>
</feature>
<keyword evidence="3" id="KW-0812">Transmembrane</keyword>
<evidence type="ECO:0000256" key="2">
    <source>
        <dbReference type="SAM" id="MobiDB-lite"/>
    </source>
</evidence>
<keyword evidence="3" id="KW-1133">Transmembrane helix</keyword>
<reference evidence="4 5" key="1">
    <citation type="submission" date="2018-03" db="EMBL/GenBank/DDBJ databases">
        <title>Genomic Encyclopedia of Archaeal and Bacterial Type Strains, Phase II (KMG-II): from individual species to whole genera.</title>
        <authorList>
            <person name="Goeker M."/>
        </authorList>
    </citation>
    <scope>NUCLEOTIDE SEQUENCE [LARGE SCALE GENOMIC DNA]</scope>
    <source>
        <strain evidence="4 5">DSM 25328</strain>
    </source>
</reference>
<evidence type="ECO:0000256" key="1">
    <source>
        <dbReference type="SAM" id="Coils"/>
    </source>
</evidence>
<name>A0A2T1AIC2_TRISK</name>
<accession>A0A2T1AIC2</accession>
<feature type="coiled-coil region" evidence="1">
    <location>
        <begin position="139"/>
        <end position="195"/>
    </location>
</feature>
<keyword evidence="1" id="KW-0175">Coiled coil</keyword>
<feature type="transmembrane region" description="Helical" evidence="3">
    <location>
        <begin position="320"/>
        <end position="344"/>
    </location>
</feature>
<sequence>MLQEIRERLQGEREEILLFPVHGFPFTLEEYGETNLTADSYSINEMSFDFSLAPNLGISVRFSRLNQTNTRDHSPLFDQVTVIFSSERNAWKKKPEIVADVLRIISSRGTPAAHVDTGEGPSVLRELILSNSATHREIMASLNKSVEDMMAKRAELEEEASTAEKIRETAHTEALEALEAERKKLLLQSHMSERRNITTSIKDLMQSNALKREGRRSLFFATAVFLAYMSIGAFGAMSSYLSFSSMNDTGPSPAESALMSKVIERLSSNANQGEVRFDENTGGAATPDITQTTSGDLESSAQAVETSISPAKDGSIALEWFMIIKLVLSTVVALVGFSAAVAWMKRYYDEEMRMSREMIAFAADIERASWVIEAIHEVKHEAKGELPSEWIEAVTRNLFSGGAQKAQEDESTRALRALMGLAGAAKVGPNGLELDIGKKGARSMAEGG</sequence>
<organism evidence="4 5">
    <name type="scientific">Tritonibacter scottomollicae</name>
    <name type="common">Epibacterium scottomollicae</name>
    <dbReference type="NCBI Taxonomy" id="483013"/>
    <lineage>
        <taxon>Bacteria</taxon>
        <taxon>Pseudomonadati</taxon>
        <taxon>Pseudomonadota</taxon>
        <taxon>Alphaproteobacteria</taxon>
        <taxon>Rhodobacterales</taxon>
        <taxon>Paracoccaceae</taxon>
        <taxon>Tritonibacter</taxon>
    </lineage>
</organism>
<evidence type="ECO:0000313" key="4">
    <source>
        <dbReference type="EMBL" id="PRZ48341.1"/>
    </source>
</evidence>
<dbReference type="Proteomes" id="UP000237718">
    <property type="component" value="Unassembled WGS sequence"/>
</dbReference>
<dbReference type="EMBL" id="PVUF01000004">
    <property type="protein sequence ID" value="PRZ48341.1"/>
    <property type="molecule type" value="Genomic_DNA"/>
</dbReference>
<protein>
    <submittedName>
        <fullName evidence="4">Uncharacterized protein</fullName>
    </submittedName>
</protein>
<evidence type="ECO:0000256" key="3">
    <source>
        <dbReference type="SAM" id="Phobius"/>
    </source>
</evidence>